<dbReference type="EC" id="2.3.1.274" evidence="8 10"/>
<sequence>MGSGVDPNEASHAIFDAIKSTDTRVELLATNELSLSLLKSLQKYSIHSQVTVKVLGEQIRMDEPPVRAVLDKPGSTLVHGVQELSRGAYDALITLGSTGSAIAAAKLYLPPLATASRPFLLATIPSQSGTLTVADVGGTVNPRLAFFRDIALFSIAFKRAQTGDTPVRFGLLNIGEEATKGTGVHQKAFSLLGELANELEEAGMRAVFKGNIEPVDAFSGPIDVLITDGFTGNIFLKTAEGAARYILSQLKASHGEDNAIAHEDYPGALVAGIDKIMIKCHSYSSGKALQNGIEQARSYHKKNLLESIRKNMLPAN</sequence>
<comment type="similarity">
    <text evidence="10">Belongs to the PlsX family.</text>
</comment>
<gene>
    <name evidence="10 11" type="primary">plsX</name>
    <name evidence="11" type="ORF">ELAC_0530</name>
</gene>
<dbReference type="AlphaFoldDB" id="A0A0H5E3U1"/>
<dbReference type="Gene3D" id="3.40.718.10">
    <property type="entry name" value="Isopropylmalate Dehydrogenase"/>
    <property type="match status" value="1"/>
</dbReference>
<organism evidence="11 12">
    <name type="scientific">Estrella lausannensis</name>
    <dbReference type="NCBI Taxonomy" id="483423"/>
    <lineage>
        <taxon>Bacteria</taxon>
        <taxon>Pseudomonadati</taxon>
        <taxon>Chlamydiota</taxon>
        <taxon>Chlamydiia</taxon>
        <taxon>Parachlamydiales</taxon>
        <taxon>Candidatus Criblamydiaceae</taxon>
        <taxon>Estrella</taxon>
    </lineage>
</organism>
<dbReference type="GO" id="GO:0005737">
    <property type="term" value="C:cytoplasm"/>
    <property type="evidence" value="ECO:0007669"/>
    <property type="project" value="UniProtKB-SubCell"/>
</dbReference>
<comment type="subunit">
    <text evidence="9 10">Homodimer. Probably interacts with PlsY.</text>
</comment>
<evidence type="ECO:0000256" key="2">
    <source>
        <dbReference type="ARBA" id="ARBA00022490"/>
    </source>
</evidence>
<keyword evidence="6 10" id="KW-0594">Phospholipid biosynthesis</keyword>
<dbReference type="GO" id="GO:0043811">
    <property type="term" value="F:phosphate:acyl-[acyl carrier protein] acyltransferase activity"/>
    <property type="evidence" value="ECO:0007669"/>
    <property type="project" value="UniProtKB-UniRule"/>
</dbReference>
<evidence type="ECO:0000256" key="10">
    <source>
        <dbReference type="HAMAP-Rule" id="MF_00019"/>
    </source>
</evidence>
<keyword evidence="12" id="KW-1185">Reference proteome</keyword>
<comment type="subcellular location">
    <subcellularLocation>
        <location evidence="10">Cytoplasm</location>
    </subcellularLocation>
    <text evidence="10">Associated with the membrane possibly through PlsY.</text>
</comment>
<dbReference type="PANTHER" id="PTHR30100">
    <property type="entry name" value="FATTY ACID/PHOSPHOLIPID SYNTHESIS PROTEIN PLSX"/>
    <property type="match status" value="1"/>
</dbReference>
<keyword evidence="4 10" id="KW-0808">Transferase</keyword>
<dbReference type="Proteomes" id="UP000220251">
    <property type="component" value="Unassembled WGS sequence"/>
</dbReference>
<evidence type="ECO:0000256" key="7">
    <source>
        <dbReference type="ARBA" id="ARBA00023264"/>
    </source>
</evidence>
<name>A0A0H5E3U1_9BACT</name>
<evidence type="ECO:0000256" key="9">
    <source>
        <dbReference type="ARBA" id="ARBA00046608"/>
    </source>
</evidence>
<keyword evidence="5 10" id="KW-0443">Lipid metabolism</keyword>
<dbReference type="PANTHER" id="PTHR30100:SF1">
    <property type="entry name" value="PHOSPHATE ACYLTRANSFERASE"/>
    <property type="match status" value="1"/>
</dbReference>
<dbReference type="SUPFAM" id="SSF53659">
    <property type="entry name" value="Isocitrate/Isopropylmalate dehydrogenase-like"/>
    <property type="match status" value="1"/>
</dbReference>
<evidence type="ECO:0000256" key="4">
    <source>
        <dbReference type="ARBA" id="ARBA00022679"/>
    </source>
</evidence>
<dbReference type="InterPro" id="IPR003664">
    <property type="entry name" value="FA_synthesis"/>
</dbReference>
<dbReference type="GO" id="GO:0008654">
    <property type="term" value="P:phospholipid biosynthetic process"/>
    <property type="evidence" value="ECO:0007669"/>
    <property type="project" value="UniProtKB-KW"/>
</dbReference>
<evidence type="ECO:0000256" key="1">
    <source>
        <dbReference type="ARBA" id="ARBA00001232"/>
    </source>
</evidence>
<keyword evidence="2 10" id="KW-0963">Cytoplasm</keyword>
<keyword evidence="7 10" id="KW-1208">Phospholipid metabolism</keyword>
<dbReference type="InterPro" id="IPR012281">
    <property type="entry name" value="Phospholipid_synth_PlsX-like"/>
</dbReference>
<reference evidence="12" key="1">
    <citation type="submission" date="2015-06" db="EMBL/GenBank/DDBJ databases">
        <authorList>
            <person name="Bertelli C."/>
        </authorList>
    </citation>
    <scope>NUCLEOTIDE SEQUENCE [LARGE SCALE GENOMIC DNA]</scope>
    <source>
        <strain evidence="12">CRIB-30</strain>
    </source>
</reference>
<proteinExistence type="inferred from homology"/>
<dbReference type="Pfam" id="PF02504">
    <property type="entry name" value="FA_synthesis"/>
    <property type="match status" value="1"/>
</dbReference>
<dbReference type="HAMAP" id="MF_00019">
    <property type="entry name" value="PlsX"/>
    <property type="match status" value="1"/>
</dbReference>
<comment type="pathway">
    <text evidence="10">Lipid metabolism; phospholipid metabolism.</text>
</comment>
<dbReference type="PIRSF" id="PIRSF002465">
    <property type="entry name" value="Phsphlp_syn_PlsX"/>
    <property type="match status" value="1"/>
</dbReference>
<comment type="function">
    <text evidence="10">Catalyzes the reversible formation of acyl-phosphate (acyl-PO(4)) from acyl-[acyl-carrier-protein] (acyl-ACP). This enzyme utilizes acyl-ACP as fatty acyl donor, but not acyl-CoA.</text>
</comment>
<protein>
    <recommendedName>
        <fullName evidence="8 10">Phosphate acyltransferase</fullName>
        <ecNumber evidence="8 10">2.3.1.274</ecNumber>
    </recommendedName>
    <alternativeName>
        <fullName evidence="10">Acyl-ACP phosphotransacylase</fullName>
    </alternativeName>
    <alternativeName>
        <fullName evidence="10">Acyl-[acyl-carrier-protein]--phosphate acyltransferase</fullName>
    </alternativeName>
    <alternativeName>
        <fullName evidence="10">Phosphate-acyl-ACP acyltransferase</fullName>
    </alternativeName>
</protein>
<keyword evidence="3 10" id="KW-0444">Lipid biosynthesis</keyword>
<accession>A0A0H5E3U1</accession>
<dbReference type="GO" id="GO:0006633">
    <property type="term" value="P:fatty acid biosynthetic process"/>
    <property type="evidence" value="ECO:0007669"/>
    <property type="project" value="UniProtKB-UniRule"/>
</dbReference>
<evidence type="ECO:0000256" key="8">
    <source>
        <dbReference type="ARBA" id="ARBA00024069"/>
    </source>
</evidence>
<evidence type="ECO:0000256" key="3">
    <source>
        <dbReference type="ARBA" id="ARBA00022516"/>
    </source>
</evidence>
<evidence type="ECO:0000256" key="6">
    <source>
        <dbReference type="ARBA" id="ARBA00023209"/>
    </source>
</evidence>
<evidence type="ECO:0000256" key="5">
    <source>
        <dbReference type="ARBA" id="ARBA00023098"/>
    </source>
</evidence>
<evidence type="ECO:0000313" key="12">
    <source>
        <dbReference type="Proteomes" id="UP000220251"/>
    </source>
</evidence>
<evidence type="ECO:0000313" key="11">
    <source>
        <dbReference type="EMBL" id="CRX37885.1"/>
    </source>
</evidence>
<comment type="catalytic activity">
    <reaction evidence="1 10">
        <text>a fatty acyl-[ACP] + phosphate = an acyl phosphate + holo-[ACP]</text>
        <dbReference type="Rhea" id="RHEA:42292"/>
        <dbReference type="Rhea" id="RHEA-COMP:9685"/>
        <dbReference type="Rhea" id="RHEA-COMP:14125"/>
        <dbReference type="ChEBI" id="CHEBI:43474"/>
        <dbReference type="ChEBI" id="CHEBI:59918"/>
        <dbReference type="ChEBI" id="CHEBI:64479"/>
        <dbReference type="ChEBI" id="CHEBI:138651"/>
        <dbReference type="EC" id="2.3.1.274"/>
    </reaction>
</comment>
<dbReference type="EMBL" id="CWGJ01000008">
    <property type="protein sequence ID" value="CRX37885.1"/>
    <property type="molecule type" value="Genomic_DNA"/>
</dbReference>
<dbReference type="UniPathway" id="UPA00085"/>
<keyword evidence="11" id="KW-0012">Acyltransferase</keyword>